<evidence type="ECO:0000256" key="2">
    <source>
        <dbReference type="SAM" id="MobiDB-lite"/>
    </source>
</evidence>
<feature type="non-terminal residue" evidence="3">
    <location>
        <position position="101"/>
    </location>
</feature>
<evidence type="ECO:0000313" key="3">
    <source>
        <dbReference type="EMBL" id="OKA03036.1"/>
    </source>
</evidence>
<evidence type="ECO:0000313" key="4">
    <source>
        <dbReference type="Proteomes" id="UP000186883"/>
    </source>
</evidence>
<dbReference type="Gene3D" id="1.20.1260.80">
    <property type="match status" value="1"/>
</dbReference>
<feature type="region of interest" description="Disordered" evidence="2">
    <location>
        <begin position="1"/>
        <end position="44"/>
    </location>
</feature>
<name>A0ABX3DGA8_9PSEU</name>
<evidence type="ECO:0000256" key="1">
    <source>
        <dbReference type="SAM" id="Coils"/>
    </source>
</evidence>
<keyword evidence="1" id="KW-0175">Coiled coil</keyword>
<accession>A0ABX3DGA8</accession>
<feature type="coiled-coil region" evidence="1">
    <location>
        <begin position="56"/>
        <end position="83"/>
    </location>
</feature>
<organism evidence="3 4">
    <name type="scientific">Amycolatopsis regifaucium</name>
    <dbReference type="NCBI Taxonomy" id="546365"/>
    <lineage>
        <taxon>Bacteria</taxon>
        <taxon>Bacillati</taxon>
        <taxon>Actinomycetota</taxon>
        <taxon>Actinomycetes</taxon>
        <taxon>Pseudonocardiales</taxon>
        <taxon>Pseudonocardiaceae</taxon>
        <taxon>Amycolatopsis</taxon>
    </lineage>
</organism>
<feature type="compositionally biased region" description="Basic and acidic residues" evidence="2">
    <location>
        <begin position="9"/>
        <end position="32"/>
    </location>
</feature>
<reference evidence="3" key="1">
    <citation type="submission" date="2016-11" db="EMBL/GenBank/DDBJ databases">
        <title>Genome sequencing of Amycolatopsis regifaucium.</title>
        <authorList>
            <person name="Mayilraj S."/>
            <person name="Kaur N."/>
        </authorList>
    </citation>
    <scope>NUCLEOTIDE SEQUENCE [LARGE SCALE GENOMIC DNA]</scope>
    <source>
        <strain evidence="3">GY080</strain>
    </source>
</reference>
<comment type="caution">
    <text evidence="3">The sequence shown here is derived from an EMBL/GenBank/DDBJ whole genome shotgun (WGS) entry which is preliminary data.</text>
</comment>
<dbReference type="EMBL" id="LOBU02000059">
    <property type="protein sequence ID" value="OKA03036.1"/>
    <property type="molecule type" value="Genomic_DNA"/>
</dbReference>
<protein>
    <submittedName>
        <fullName evidence="3">Uncharacterized protein</fullName>
    </submittedName>
</protein>
<gene>
    <name evidence="3" type="ORF">ATP06_0238285</name>
</gene>
<dbReference type="Proteomes" id="UP000186883">
    <property type="component" value="Unassembled WGS sequence"/>
</dbReference>
<dbReference type="RefSeq" id="WP_143178253.1">
    <property type="nucleotide sequence ID" value="NZ_LOBU02000059.1"/>
</dbReference>
<proteinExistence type="predicted"/>
<keyword evidence="4" id="KW-1185">Reference proteome</keyword>
<sequence>MDDQVGGWRDGHVVDGSRASVDRAAEHARNADEAATNAENYAKDTETRANNVAQVSRDIQAQLAQIQEQLRLENEARQRQEVEQVIRPCHDNRVSHGWTKI</sequence>